<evidence type="ECO:0000313" key="2">
    <source>
        <dbReference type="EMBL" id="MFC4714845.1"/>
    </source>
</evidence>
<evidence type="ECO:0008006" key="4">
    <source>
        <dbReference type="Google" id="ProtNLM"/>
    </source>
</evidence>
<sequence>MTSTPTPGRGGDAGSALGRLKKNRGLSKAVDRSVVSEMSAPEDEQQAAAATQESAQQAPAGQIQQPVSPVQQTPVQQVVPEPEHASQSEPQPAVAKPSEDPNPKSKSRRKMSLAPTDDEHDRIRQTFMATRHIHRYASLNDFLRACVLQEVTSLEDEHNGGQAYVWEEAEIPKGRPLRF</sequence>
<organism evidence="2 3">
    <name type="scientific">Glutamicibacter bergerei</name>
    <dbReference type="NCBI Taxonomy" id="256702"/>
    <lineage>
        <taxon>Bacteria</taxon>
        <taxon>Bacillati</taxon>
        <taxon>Actinomycetota</taxon>
        <taxon>Actinomycetes</taxon>
        <taxon>Micrococcales</taxon>
        <taxon>Micrococcaceae</taxon>
        <taxon>Glutamicibacter</taxon>
    </lineage>
</organism>
<name>A0ABV9MIZ9_9MICC</name>
<dbReference type="Gene3D" id="6.10.180.30">
    <property type="match status" value="1"/>
</dbReference>
<dbReference type="Proteomes" id="UP001595884">
    <property type="component" value="Unassembled WGS sequence"/>
</dbReference>
<proteinExistence type="predicted"/>
<dbReference type="EMBL" id="JBHSHE010000009">
    <property type="protein sequence ID" value="MFC4714845.1"/>
    <property type="molecule type" value="Genomic_DNA"/>
</dbReference>
<keyword evidence="3" id="KW-1185">Reference proteome</keyword>
<comment type="caution">
    <text evidence="2">The sequence shown here is derived from an EMBL/GenBank/DDBJ whole genome shotgun (WGS) entry which is preliminary data.</text>
</comment>
<dbReference type="RefSeq" id="WP_346058869.1">
    <property type="nucleotide sequence ID" value="NZ_BAAAVQ010000013.1"/>
</dbReference>
<evidence type="ECO:0000313" key="3">
    <source>
        <dbReference type="Proteomes" id="UP001595884"/>
    </source>
</evidence>
<evidence type="ECO:0000256" key="1">
    <source>
        <dbReference type="SAM" id="MobiDB-lite"/>
    </source>
</evidence>
<feature type="region of interest" description="Disordered" evidence="1">
    <location>
        <begin position="1"/>
        <end position="121"/>
    </location>
</feature>
<reference evidence="3" key="1">
    <citation type="journal article" date="2019" name="Int. J. Syst. Evol. Microbiol.">
        <title>The Global Catalogue of Microorganisms (GCM) 10K type strain sequencing project: providing services to taxonomists for standard genome sequencing and annotation.</title>
        <authorList>
            <consortium name="The Broad Institute Genomics Platform"/>
            <consortium name="The Broad Institute Genome Sequencing Center for Infectious Disease"/>
            <person name="Wu L."/>
            <person name="Ma J."/>
        </authorList>
    </citation>
    <scope>NUCLEOTIDE SEQUENCE [LARGE SCALE GENOMIC DNA]</scope>
    <source>
        <strain evidence="3">CGMCC 1.12849</strain>
    </source>
</reference>
<accession>A0ABV9MIZ9</accession>
<gene>
    <name evidence="2" type="ORF">ACFO7V_01640</name>
</gene>
<feature type="compositionally biased region" description="Low complexity" evidence="1">
    <location>
        <begin position="46"/>
        <end position="80"/>
    </location>
</feature>
<protein>
    <recommendedName>
        <fullName evidence="4">Centromere-binding protein ParB C-terminal domain-containing protein</fullName>
    </recommendedName>
</protein>